<feature type="transmembrane region" description="Helical" evidence="1">
    <location>
        <begin position="15"/>
        <end position="33"/>
    </location>
</feature>
<sequence length="131" mass="14508">MIQNVTVTMTSSGTGILWLFLLTLLVSFMVSHIKCKNYNCSIKYGLLISIIMAIIYIVIFIWTMPAFPPEIKNTPLFNLILVAVLIIIAVIPNIVIGVIGGLFAVFLKNAPKSKGITSKEISKKLKKRKAK</sequence>
<dbReference type="AlphaFoldDB" id="A0A9E5DLU6"/>
<name>A0A9E5DLU6_9EURY</name>
<dbReference type="Proteomes" id="UP001068021">
    <property type="component" value="Unassembled WGS sequence"/>
</dbReference>
<keyword evidence="1" id="KW-1133">Transmembrane helix</keyword>
<keyword evidence="4" id="KW-1185">Reference proteome</keyword>
<gene>
    <name evidence="3" type="ORF">O3H35_02480</name>
    <name evidence="2" type="ORF">O3H54_09060</name>
</gene>
<feature type="transmembrane region" description="Helical" evidence="1">
    <location>
        <begin position="76"/>
        <end position="107"/>
    </location>
</feature>
<comment type="caution">
    <text evidence="2">The sequence shown here is derived from an EMBL/GenBank/DDBJ whole genome shotgun (WGS) entry which is preliminary data.</text>
</comment>
<dbReference type="RefSeq" id="WP_048082210.1">
    <property type="nucleotide sequence ID" value="NZ_JAPVER010000020.1"/>
</dbReference>
<evidence type="ECO:0000313" key="2">
    <source>
        <dbReference type="EMBL" id="MCZ3366025.1"/>
    </source>
</evidence>
<evidence type="ECO:0000313" key="3">
    <source>
        <dbReference type="EMBL" id="MCZ3371490.1"/>
    </source>
</evidence>
<evidence type="ECO:0000256" key="1">
    <source>
        <dbReference type="SAM" id="Phobius"/>
    </source>
</evidence>
<evidence type="ECO:0000313" key="4">
    <source>
        <dbReference type="Proteomes" id="UP001068021"/>
    </source>
</evidence>
<keyword evidence="1" id="KW-0812">Transmembrane</keyword>
<protein>
    <submittedName>
        <fullName evidence="2">Uncharacterized protein</fullName>
    </submittedName>
</protein>
<organism evidence="2 4">
    <name type="scientific">Methanobacterium veterum</name>
    <dbReference type="NCBI Taxonomy" id="408577"/>
    <lineage>
        <taxon>Archaea</taxon>
        <taxon>Methanobacteriati</taxon>
        <taxon>Methanobacteriota</taxon>
        <taxon>Methanomada group</taxon>
        <taxon>Methanobacteria</taxon>
        <taxon>Methanobacteriales</taxon>
        <taxon>Methanobacteriaceae</taxon>
        <taxon>Methanobacterium</taxon>
    </lineage>
</organism>
<dbReference type="Proteomes" id="UP001074446">
    <property type="component" value="Unassembled WGS sequence"/>
</dbReference>
<accession>A0A9E5DLU6</accession>
<dbReference type="EMBL" id="JAPVER010000020">
    <property type="protein sequence ID" value="MCZ3366025.1"/>
    <property type="molecule type" value="Genomic_DNA"/>
</dbReference>
<feature type="transmembrane region" description="Helical" evidence="1">
    <location>
        <begin position="45"/>
        <end position="64"/>
    </location>
</feature>
<proteinExistence type="predicted"/>
<dbReference type="EMBL" id="JAPVES010000024">
    <property type="protein sequence ID" value="MCZ3371490.1"/>
    <property type="molecule type" value="Genomic_DNA"/>
</dbReference>
<keyword evidence="1" id="KW-0472">Membrane</keyword>
<reference evidence="2" key="1">
    <citation type="submission" date="2022-12" db="EMBL/GenBank/DDBJ databases">
        <title>Reclassification of two methanogenic archaea species isolated from the Kolyma lowland permafrost.</title>
        <authorList>
            <person name="Trubitsyn V.E."/>
            <person name="Rivkina E.M."/>
            <person name="Shcherbakova V.A."/>
        </authorList>
    </citation>
    <scope>NUCLEOTIDE SEQUENCE</scope>
    <source>
        <strain evidence="2">M2</strain>
        <strain evidence="3">MK4</strain>
    </source>
</reference>